<dbReference type="Proteomes" id="UP001281147">
    <property type="component" value="Unassembled WGS sequence"/>
</dbReference>
<comment type="caution">
    <text evidence="1">The sequence shown here is derived from an EMBL/GenBank/DDBJ whole genome shotgun (WGS) entry which is preliminary data.</text>
</comment>
<name>A0ACC3P0P5_9PEZI</name>
<keyword evidence="2" id="KW-1185">Reference proteome</keyword>
<reference evidence="1" key="1">
    <citation type="submission" date="2023-07" db="EMBL/GenBank/DDBJ databases">
        <title>Black Yeasts Isolated from many extreme environments.</title>
        <authorList>
            <person name="Coleine C."/>
            <person name="Stajich J.E."/>
            <person name="Selbmann L."/>
        </authorList>
    </citation>
    <scope>NUCLEOTIDE SEQUENCE</scope>
    <source>
        <strain evidence="1">CCFEE 5714</strain>
    </source>
</reference>
<protein>
    <submittedName>
        <fullName evidence="1">Uncharacterized protein</fullName>
    </submittedName>
</protein>
<proteinExistence type="predicted"/>
<dbReference type="EMBL" id="JAUTXU010000001">
    <property type="protein sequence ID" value="KAK3725857.1"/>
    <property type="molecule type" value="Genomic_DNA"/>
</dbReference>
<evidence type="ECO:0000313" key="2">
    <source>
        <dbReference type="Proteomes" id="UP001281147"/>
    </source>
</evidence>
<organism evidence="1 2">
    <name type="scientific">Vermiconidia calcicola</name>
    <dbReference type="NCBI Taxonomy" id="1690605"/>
    <lineage>
        <taxon>Eukaryota</taxon>
        <taxon>Fungi</taxon>
        <taxon>Dikarya</taxon>
        <taxon>Ascomycota</taxon>
        <taxon>Pezizomycotina</taxon>
        <taxon>Dothideomycetes</taxon>
        <taxon>Dothideomycetidae</taxon>
        <taxon>Mycosphaerellales</taxon>
        <taxon>Extremaceae</taxon>
        <taxon>Vermiconidia</taxon>
    </lineage>
</organism>
<accession>A0ACC3P0P5</accession>
<evidence type="ECO:0000313" key="1">
    <source>
        <dbReference type="EMBL" id="KAK3725857.1"/>
    </source>
</evidence>
<gene>
    <name evidence="1" type="ORF">LTR37_000005</name>
</gene>
<sequence length="211" mass="23599">MAELVSPGAWESHIHVFDPNHFETYTPQQTIQRSAGATRCGAWRISIPTTYSEKLDDLGVRCVRFHWGYGDAEQKSNDVFRDLGAVSDKTARLGWVVDVFCPLAVWADMADNMRNLDPRTRVVAEHFGGAGPGDEEGAEFRTLLQLLREKRVYFELSAFTRLCHDHPAGLDAMAPLVKAVVEAGPDRVPYGSDWPRIQPGFPREGRQRSSA</sequence>